<feature type="domain" description="Siphovirus-type tail component C-terminal" evidence="2">
    <location>
        <begin position="137"/>
        <end position="228"/>
    </location>
</feature>
<organism evidence="3 4">
    <name type="scientific">Rossellomorea marisflavi</name>
    <dbReference type="NCBI Taxonomy" id="189381"/>
    <lineage>
        <taxon>Bacteria</taxon>
        <taxon>Bacillati</taxon>
        <taxon>Bacillota</taxon>
        <taxon>Bacilli</taxon>
        <taxon>Bacillales</taxon>
        <taxon>Bacillaceae</taxon>
        <taxon>Rossellomorea</taxon>
    </lineage>
</organism>
<protein>
    <recommendedName>
        <fullName evidence="5">Phage tail protein</fullName>
    </recommendedName>
</protein>
<evidence type="ECO:0000313" key="3">
    <source>
        <dbReference type="EMBL" id="KZE53394.1"/>
    </source>
</evidence>
<reference evidence="4" key="1">
    <citation type="submission" date="2016-01" db="EMBL/GenBank/DDBJ databases">
        <title>Whole genome sequencing of Bhargavaea cecembensis T14.</title>
        <authorList>
            <person name="Hong K.W."/>
        </authorList>
    </citation>
    <scope>NUCLEOTIDE SEQUENCE [LARGE SCALE GENOMIC DNA]</scope>
    <source>
        <strain evidence="4">M19</strain>
    </source>
</reference>
<dbReference type="Gene3D" id="2.40.30.200">
    <property type="match status" value="1"/>
</dbReference>
<gene>
    <name evidence="3" type="ORF">AV649_11565</name>
</gene>
<dbReference type="InterPro" id="IPR054738">
    <property type="entry name" value="Siphovirus-type_tail_C"/>
</dbReference>
<evidence type="ECO:0008006" key="5">
    <source>
        <dbReference type="Google" id="ProtNLM"/>
    </source>
</evidence>
<feature type="domain" description="Siphovirus-type tail component RIFT-related" evidence="1">
    <location>
        <begin position="10"/>
        <end position="111"/>
    </location>
</feature>
<dbReference type="Pfam" id="PF05709">
    <property type="entry name" value="Sipho_tail"/>
    <property type="match status" value="1"/>
</dbReference>
<sequence>MYEKGLWVSFFRISSPNAERSLYEHSQIPGARLISSRIGVRKIQIGFSFEKGSLEELDSFKHEIYQTFFHSDEYKVVRDMYPGNYLMALQEGEYDIQNVTGTDGEFEIELTMLDPFIYGSRKEITLIGQAIDLGPGEYWPTITAKFTTAASSFKVTHQETGKFVEVKYGFVVGDLLVIDFNKRKVTINNNVRMTAFTLKSRFFKLVPFTNQLTVSPYTAATVKLLYEPKSI</sequence>
<dbReference type="EMBL" id="LQQY01000002">
    <property type="protein sequence ID" value="KZE53394.1"/>
    <property type="molecule type" value="Genomic_DNA"/>
</dbReference>
<dbReference type="InterPro" id="IPR008841">
    <property type="entry name" value="Siphovirus-type_tail_N"/>
</dbReference>
<dbReference type="AlphaFoldDB" id="A0A165LZ83"/>
<dbReference type="Pfam" id="PF22768">
    <property type="entry name" value="SPP1_Dit"/>
    <property type="match status" value="1"/>
</dbReference>
<name>A0A165LZ83_9BACI</name>
<evidence type="ECO:0000313" key="4">
    <source>
        <dbReference type="Proteomes" id="UP000076510"/>
    </source>
</evidence>
<proteinExistence type="predicted"/>
<evidence type="ECO:0000259" key="2">
    <source>
        <dbReference type="Pfam" id="PF22768"/>
    </source>
</evidence>
<dbReference type="Gene3D" id="2.60.120.860">
    <property type="match status" value="1"/>
</dbReference>
<evidence type="ECO:0000259" key="1">
    <source>
        <dbReference type="Pfam" id="PF05709"/>
    </source>
</evidence>
<accession>A0A165LZ83</accession>
<dbReference type="Proteomes" id="UP000076510">
    <property type="component" value="Unassembled WGS sequence"/>
</dbReference>
<comment type="caution">
    <text evidence="3">The sequence shown here is derived from an EMBL/GenBank/DDBJ whole genome shotgun (WGS) entry which is preliminary data.</text>
</comment>